<dbReference type="OrthoDB" id="8705804at2"/>
<dbReference type="Proteomes" id="UP000294114">
    <property type="component" value="Unassembled WGS sequence"/>
</dbReference>
<keyword evidence="3" id="KW-1185">Reference proteome</keyword>
<dbReference type="RefSeq" id="WP_130336989.1">
    <property type="nucleotide sequence ID" value="NZ_SHLD01000001.1"/>
</dbReference>
<evidence type="ECO:0000313" key="3">
    <source>
        <dbReference type="Proteomes" id="UP000294114"/>
    </source>
</evidence>
<evidence type="ECO:0000313" key="2">
    <source>
        <dbReference type="EMBL" id="RZU76370.1"/>
    </source>
</evidence>
<feature type="compositionally biased region" description="Basic residues" evidence="1">
    <location>
        <begin position="38"/>
        <end position="50"/>
    </location>
</feature>
<proteinExistence type="predicted"/>
<reference evidence="2 3" key="1">
    <citation type="submission" date="2019-02" db="EMBL/GenBank/DDBJ databases">
        <title>Sequencing the genomes of 1000 actinobacteria strains.</title>
        <authorList>
            <person name="Klenk H.-P."/>
        </authorList>
    </citation>
    <scope>NUCLEOTIDE SEQUENCE [LARGE SCALE GENOMIC DNA]</scope>
    <source>
        <strain evidence="2 3">DSM 45612</strain>
    </source>
</reference>
<comment type="caution">
    <text evidence="2">The sequence shown here is derived from an EMBL/GenBank/DDBJ whole genome shotgun (WGS) entry which is preliminary data.</text>
</comment>
<gene>
    <name evidence="2" type="ORF">EV384_5018</name>
</gene>
<evidence type="ECO:0000256" key="1">
    <source>
        <dbReference type="SAM" id="MobiDB-lite"/>
    </source>
</evidence>
<accession>A0A4Q8BEK4</accession>
<protein>
    <submittedName>
        <fullName evidence="2">Uncharacterized protein</fullName>
    </submittedName>
</protein>
<name>A0A4Q8BEK4_9ACTN</name>
<feature type="region of interest" description="Disordered" evidence="1">
    <location>
        <begin position="38"/>
        <end position="60"/>
    </location>
</feature>
<dbReference type="EMBL" id="SHLD01000001">
    <property type="protein sequence ID" value="RZU76370.1"/>
    <property type="molecule type" value="Genomic_DNA"/>
</dbReference>
<dbReference type="AlphaFoldDB" id="A0A4Q8BEK4"/>
<sequence>MRRRRSPQEKKALSYALDCRNDYGGNDKASRLAIPRNKRFPRRANRHHDHQRLAGLTGAPDPAIDEVVEVRLRGRRPKSWRKLPDLPLGRHVERRRHA</sequence>
<organism evidence="2 3">
    <name type="scientific">Micromonospora kangleipakensis</name>
    <dbReference type="NCBI Taxonomy" id="1077942"/>
    <lineage>
        <taxon>Bacteria</taxon>
        <taxon>Bacillati</taxon>
        <taxon>Actinomycetota</taxon>
        <taxon>Actinomycetes</taxon>
        <taxon>Micromonosporales</taxon>
        <taxon>Micromonosporaceae</taxon>
        <taxon>Micromonospora</taxon>
    </lineage>
</organism>
<feature type="region of interest" description="Disordered" evidence="1">
    <location>
        <begin position="76"/>
        <end position="98"/>
    </location>
</feature>
<feature type="compositionally biased region" description="Basic and acidic residues" evidence="1">
    <location>
        <begin position="82"/>
        <end position="91"/>
    </location>
</feature>